<dbReference type="CDD" id="cd09024">
    <property type="entry name" value="Aldose_epim_lacX"/>
    <property type="match status" value="1"/>
</dbReference>
<dbReference type="Proteomes" id="UP000659630">
    <property type="component" value="Unassembled WGS sequence"/>
</dbReference>
<dbReference type="Gene3D" id="2.70.98.10">
    <property type="match status" value="1"/>
</dbReference>
<dbReference type="InterPro" id="IPR011013">
    <property type="entry name" value="Gal_mutarotase_sf_dom"/>
</dbReference>
<dbReference type="InterPro" id="IPR008183">
    <property type="entry name" value="Aldose_1/G6P_1-epimerase"/>
</dbReference>
<dbReference type="Pfam" id="PF01263">
    <property type="entry name" value="Aldose_epim"/>
    <property type="match status" value="1"/>
</dbReference>
<dbReference type="SUPFAM" id="SSF74650">
    <property type="entry name" value="Galactose mutarotase-like"/>
    <property type="match status" value="1"/>
</dbReference>
<comment type="caution">
    <text evidence="1">The sequence shown here is derived from an EMBL/GenBank/DDBJ whole genome shotgun (WGS) entry which is preliminary data.</text>
</comment>
<proteinExistence type="predicted"/>
<organism evidence="1 2">
    <name type="scientific">Anaerofilum hominis</name>
    <dbReference type="NCBI Taxonomy" id="2763016"/>
    <lineage>
        <taxon>Bacteria</taxon>
        <taxon>Bacillati</taxon>
        <taxon>Bacillota</taxon>
        <taxon>Clostridia</taxon>
        <taxon>Eubacteriales</taxon>
        <taxon>Oscillospiraceae</taxon>
        <taxon>Anaerofilum</taxon>
    </lineage>
</organism>
<accession>A0A923IE09</accession>
<protein>
    <submittedName>
        <fullName evidence="1">Aldose 1-epimerase family protein</fullName>
    </submittedName>
</protein>
<dbReference type="InterPro" id="IPR037481">
    <property type="entry name" value="LacX"/>
</dbReference>
<dbReference type="EMBL" id="JACONZ010000001">
    <property type="protein sequence ID" value="MBC5580727.1"/>
    <property type="molecule type" value="Genomic_DNA"/>
</dbReference>
<dbReference type="GO" id="GO:0005975">
    <property type="term" value="P:carbohydrate metabolic process"/>
    <property type="evidence" value="ECO:0007669"/>
    <property type="project" value="InterPro"/>
</dbReference>
<keyword evidence="2" id="KW-1185">Reference proteome</keyword>
<sequence length="291" mass="32813">MITISNEHLIVACDTLGGELQSIRDASTDLEYLWQGDRAYWGRRALNLFPLVGRLYEKTYTLHGTPYPMQIHGFLPHARMELATIAPDRCRFTLSDSTATWEVYPFSFCFSIEYWLSGCTLQIGFEVENRSPETLYCAMGGHPGFNLPLEEGLRFEDYEIRFPAPCLPQLVEFSPAVLCTGTRTAYPLQEGCRLPLRHSLFDQDAVVLAGTPRCAELSSPRGNHGIRVEYPQMPYVGFWHKPGVEAPFLCIEPWSALPGREGVVEELSLMADLTAVPAGGRFVNRWSITVW</sequence>
<dbReference type="GO" id="GO:0030246">
    <property type="term" value="F:carbohydrate binding"/>
    <property type="evidence" value="ECO:0007669"/>
    <property type="project" value="InterPro"/>
</dbReference>
<name>A0A923IE09_9FIRM</name>
<evidence type="ECO:0000313" key="1">
    <source>
        <dbReference type="EMBL" id="MBC5580727.1"/>
    </source>
</evidence>
<reference evidence="1" key="1">
    <citation type="submission" date="2020-08" db="EMBL/GenBank/DDBJ databases">
        <title>Genome public.</title>
        <authorList>
            <person name="Liu C."/>
            <person name="Sun Q."/>
        </authorList>
    </citation>
    <scope>NUCLEOTIDE SEQUENCE</scope>
    <source>
        <strain evidence="1">BX8</strain>
    </source>
</reference>
<dbReference type="AlphaFoldDB" id="A0A923IE09"/>
<gene>
    <name evidence="1" type="ORF">H8S23_04345</name>
</gene>
<evidence type="ECO:0000313" key="2">
    <source>
        <dbReference type="Proteomes" id="UP000659630"/>
    </source>
</evidence>
<dbReference type="RefSeq" id="WP_186887059.1">
    <property type="nucleotide sequence ID" value="NZ_JACONZ010000001.1"/>
</dbReference>
<dbReference type="GO" id="GO:0016853">
    <property type="term" value="F:isomerase activity"/>
    <property type="evidence" value="ECO:0007669"/>
    <property type="project" value="InterPro"/>
</dbReference>
<dbReference type="InterPro" id="IPR014718">
    <property type="entry name" value="GH-type_carb-bd"/>
</dbReference>